<evidence type="ECO:0000256" key="1">
    <source>
        <dbReference type="ARBA" id="ARBA00004123"/>
    </source>
</evidence>
<dbReference type="EMBL" id="CM017627">
    <property type="protein sequence ID" value="TYH73681.1"/>
    <property type="molecule type" value="Genomic_DNA"/>
</dbReference>
<dbReference type="Pfam" id="PF22941">
    <property type="entry name" value="TADA2A-like_3rd"/>
    <property type="match status" value="1"/>
</dbReference>
<dbReference type="FunFam" id="1.10.10.10:FF:000087">
    <property type="entry name" value="Transcriptional adapter 2"/>
    <property type="match status" value="1"/>
</dbReference>
<evidence type="ECO:0000259" key="13">
    <source>
        <dbReference type="PROSITE" id="PS50135"/>
    </source>
</evidence>
<dbReference type="GO" id="GO:0005634">
    <property type="term" value="C:nucleus"/>
    <property type="evidence" value="ECO:0007669"/>
    <property type="project" value="UniProtKB-SubCell"/>
</dbReference>
<evidence type="ECO:0000259" key="12">
    <source>
        <dbReference type="PROSITE" id="PS50090"/>
    </source>
</evidence>
<dbReference type="GO" id="GO:0003677">
    <property type="term" value="F:DNA binding"/>
    <property type="evidence" value="ECO:0007669"/>
    <property type="project" value="UniProtKB-KW"/>
</dbReference>
<keyword evidence="3 10" id="KW-0863">Zinc-finger</keyword>
<evidence type="ECO:0000256" key="9">
    <source>
        <dbReference type="PIRNR" id="PIRNR025024"/>
    </source>
</evidence>
<dbReference type="InterPro" id="IPR017884">
    <property type="entry name" value="SANT_dom"/>
</dbReference>
<dbReference type="Proteomes" id="UP000322667">
    <property type="component" value="Chromosome D05"/>
</dbReference>
<dbReference type="PANTHER" id="PTHR12374">
    <property type="entry name" value="TRANSCRIPTIONAL ADAPTOR 2 ADA2 -RELATED"/>
    <property type="match status" value="1"/>
</dbReference>
<evidence type="ECO:0000313" key="17">
    <source>
        <dbReference type="EMBL" id="TYH73681.1"/>
    </source>
</evidence>
<evidence type="ECO:0000259" key="16">
    <source>
        <dbReference type="PROSITE" id="PS51294"/>
    </source>
</evidence>
<accession>A0A5D2L2Z4</accession>
<dbReference type="InterPro" id="IPR009057">
    <property type="entry name" value="Homeodomain-like_sf"/>
</dbReference>
<dbReference type="PROSITE" id="PS50135">
    <property type="entry name" value="ZF_ZZ_2"/>
    <property type="match status" value="1"/>
</dbReference>
<evidence type="ECO:0000256" key="11">
    <source>
        <dbReference type="SAM" id="MobiDB-lite"/>
    </source>
</evidence>
<dbReference type="InterPro" id="IPR036388">
    <property type="entry name" value="WH-like_DNA-bd_sf"/>
</dbReference>
<dbReference type="CDD" id="cd00167">
    <property type="entry name" value="SANT"/>
    <property type="match status" value="1"/>
</dbReference>
<dbReference type="Pfam" id="PF00249">
    <property type="entry name" value="Myb_DNA-binding"/>
    <property type="match status" value="1"/>
</dbReference>
<dbReference type="PROSITE" id="PS51293">
    <property type="entry name" value="SANT"/>
    <property type="match status" value="1"/>
</dbReference>
<protein>
    <recommendedName>
        <fullName evidence="9">Transcriptional adapter</fullName>
    </recommendedName>
</protein>
<evidence type="ECO:0000256" key="3">
    <source>
        <dbReference type="ARBA" id="ARBA00022771"/>
    </source>
</evidence>
<organism evidence="17 18">
    <name type="scientific">Gossypium tomentosum</name>
    <name type="common">Hawaiian cotton</name>
    <name type="synonym">Gossypium sandvicense</name>
    <dbReference type="NCBI Taxonomy" id="34277"/>
    <lineage>
        <taxon>Eukaryota</taxon>
        <taxon>Viridiplantae</taxon>
        <taxon>Streptophyta</taxon>
        <taxon>Embryophyta</taxon>
        <taxon>Tracheophyta</taxon>
        <taxon>Spermatophyta</taxon>
        <taxon>Magnoliopsida</taxon>
        <taxon>eudicotyledons</taxon>
        <taxon>Gunneridae</taxon>
        <taxon>Pentapetalae</taxon>
        <taxon>rosids</taxon>
        <taxon>malvids</taxon>
        <taxon>Malvales</taxon>
        <taxon>Malvaceae</taxon>
        <taxon>Malvoideae</taxon>
        <taxon>Gossypium</taxon>
    </lineage>
</organism>
<dbReference type="PIRSF" id="PIRSF025024">
    <property type="entry name" value="Transcriptional_adaptor_2"/>
    <property type="match status" value="1"/>
</dbReference>
<dbReference type="GO" id="GO:0008270">
    <property type="term" value="F:zinc ion binding"/>
    <property type="evidence" value="ECO:0007669"/>
    <property type="project" value="UniProtKB-KW"/>
</dbReference>
<evidence type="ECO:0000259" key="15">
    <source>
        <dbReference type="PROSITE" id="PS51293"/>
    </source>
</evidence>
<evidence type="ECO:0000256" key="5">
    <source>
        <dbReference type="ARBA" id="ARBA00023015"/>
    </source>
</evidence>
<dbReference type="Gene3D" id="1.10.10.60">
    <property type="entry name" value="Homeodomain-like"/>
    <property type="match status" value="1"/>
</dbReference>
<comment type="subcellular location">
    <subcellularLocation>
        <location evidence="1 9">Nucleus</location>
    </subcellularLocation>
</comment>
<dbReference type="Gene3D" id="1.10.10.10">
    <property type="entry name" value="Winged helix-like DNA-binding domain superfamily/Winged helix DNA-binding domain"/>
    <property type="match status" value="1"/>
</dbReference>
<evidence type="ECO:0000256" key="8">
    <source>
        <dbReference type="ARBA" id="ARBA00023242"/>
    </source>
</evidence>
<dbReference type="PROSITE" id="PS51294">
    <property type="entry name" value="HTH_MYB"/>
    <property type="match status" value="1"/>
</dbReference>
<evidence type="ECO:0000256" key="10">
    <source>
        <dbReference type="PROSITE-ProRule" id="PRU00228"/>
    </source>
</evidence>
<sequence length="568" mass="64146">MGRSRTVSRPTEEDLNQRSKRKKTASGSVDNVELPSAGLGQVPSEAKGPALYHCNYCNKDLSGMVRIKCAVCPDFDLCVECFSVGAEITPHKCNHPYRVMDNLSFPLICPDWNADEEILLLEAIEMYGFGNWAEVAEHVGTKSKSQCIDHYNAIYMNSPCFPLPDLSHVMGKSREELLAMAKGNGLVKKEFTTHGELTLKQESPAGAKVKYETPRKEDPAHQSSSSLTGEIGSHIDSRSGGNTFLGAGKKTSNMAQIKDGIKVEETQADRSIGEKKPRVFTEEEPSMTELSGYNFKRQEFEIEYDNDAEQLLADMEFKDTDTKAERELKLRVLHIYSKRLDERKRRKDFILERNLLYPDPFERNLSPEEKEIYQRYKVFMRFHSKEEHRELLKSVIEEHRIVKRIQELQEARAAGCRTAAEANKFIEQKRKKEAEENAQRLKESVQAGPSGKVLLHGSPRGIVRGSTGLQPFSKESSTVLGLTTLSTLDDWDITGFIGADLLSDSEKQLCSEIRILPSHYLSMLQTLSMEIMKGNISKKSDAHNLFKVEPSKVDRVYDMLVKNGIVQV</sequence>
<dbReference type="SUPFAM" id="SSF57850">
    <property type="entry name" value="RING/U-box"/>
    <property type="match status" value="1"/>
</dbReference>
<keyword evidence="7 9" id="KW-0804">Transcription</keyword>
<dbReference type="InterPro" id="IPR016827">
    <property type="entry name" value="Ada2/TADA2"/>
</dbReference>
<feature type="region of interest" description="Disordered" evidence="11">
    <location>
        <begin position="202"/>
        <end position="248"/>
    </location>
</feature>
<feature type="domain" description="HTH myb-type" evidence="16">
    <location>
        <begin position="112"/>
        <end position="160"/>
    </location>
</feature>
<keyword evidence="8 9" id="KW-0539">Nucleus</keyword>
<dbReference type="PANTHER" id="PTHR12374:SF20">
    <property type="entry name" value="TRANSCRIPTIONAL ADAPTER 2-ALPHA"/>
    <property type="match status" value="1"/>
</dbReference>
<dbReference type="CDD" id="cd02335">
    <property type="entry name" value="ZZ_ADA2"/>
    <property type="match status" value="1"/>
</dbReference>
<dbReference type="PROSITE" id="PS50090">
    <property type="entry name" value="MYB_LIKE"/>
    <property type="match status" value="1"/>
</dbReference>
<feature type="domain" description="SANT" evidence="15">
    <location>
        <begin position="107"/>
        <end position="159"/>
    </location>
</feature>
<evidence type="ECO:0000259" key="14">
    <source>
        <dbReference type="PROSITE" id="PS50934"/>
    </source>
</evidence>
<dbReference type="GO" id="GO:0006357">
    <property type="term" value="P:regulation of transcription by RNA polymerase II"/>
    <property type="evidence" value="ECO:0007669"/>
    <property type="project" value="InterPro"/>
</dbReference>
<keyword evidence="4" id="KW-0862">Zinc</keyword>
<dbReference type="SMART" id="SM00291">
    <property type="entry name" value="ZnF_ZZ"/>
    <property type="match status" value="1"/>
</dbReference>
<reference evidence="17 18" key="1">
    <citation type="submission" date="2019-07" db="EMBL/GenBank/DDBJ databases">
        <title>WGS assembly of Gossypium tomentosum.</title>
        <authorList>
            <person name="Chen Z.J."/>
            <person name="Sreedasyam A."/>
            <person name="Ando A."/>
            <person name="Song Q."/>
            <person name="De L."/>
            <person name="Hulse-Kemp A."/>
            <person name="Ding M."/>
            <person name="Ye W."/>
            <person name="Kirkbride R."/>
            <person name="Jenkins J."/>
            <person name="Plott C."/>
            <person name="Lovell J."/>
            <person name="Lin Y.-M."/>
            <person name="Vaughn R."/>
            <person name="Liu B."/>
            <person name="Li W."/>
            <person name="Simpson S."/>
            <person name="Scheffler B."/>
            <person name="Saski C."/>
            <person name="Grover C."/>
            <person name="Hu G."/>
            <person name="Conover J."/>
            <person name="Carlson J."/>
            <person name="Shu S."/>
            <person name="Boston L."/>
            <person name="Williams M."/>
            <person name="Peterson D."/>
            <person name="Mcgee K."/>
            <person name="Jones D."/>
            <person name="Wendel J."/>
            <person name="Stelly D."/>
            <person name="Grimwood J."/>
            <person name="Schmutz J."/>
        </authorList>
    </citation>
    <scope>NUCLEOTIDE SEQUENCE [LARGE SCALE GENOMIC DNA]</scope>
    <source>
        <strain evidence="17">7179.01</strain>
    </source>
</reference>
<dbReference type="InterPro" id="IPR041983">
    <property type="entry name" value="ADA2-like_ZZ"/>
</dbReference>
<name>A0A5D2L2Z4_GOSTO</name>
<dbReference type="PROSITE" id="PS01357">
    <property type="entry name" value="ZF_ZZ_1"/>
    <property type="match status" value="1"/>
</dbReference>
<proteinExistence type="predicted"/>
<dbReference type="Pfam" id="PF25299">
    <property type="entry name" value="ZZ_ADA2"/>
    <property type="match status" value="1"/>
</dbReference>
<feature type="region of interest" description="Disordered" evidence="11">
    <location>
        <begin position="1"/>
        <end position="40"/>
    </location>
</feature>
<keyword evidence="5 9" id="KW-0805">Transcription regulation</keyword>
<dbReference type="SUPFAM" id="SSF46689">
    <property type="entry name" value="Homeodomain-like"/>
    <property type="match status" value="2"/>
</dbReference>
<gene>
    <name evidence="17" type="ORF">ES332_D05G346100v1</name>
</gene>
<dbReference type="InterPro" id="IPR000433">
    <property type="entry name" value="Znf_ZZ"/>
</dbReference>
<dbReference type="Gene3D" id="3.30.60.90">
    <property type="match status" value="1"/>
</dbReference>
<dbReference type="AlphaFoldDB" id="A0A5D2L2Z4"/>
<keyword evidence="18" id="KW-1185">Reference proteome</keyword>
<dbReference type="PROSITE" id="PS50934">
    <property type="entry name" value="SWIRM"/>
    <property type="match status" value="1"/>
</dbReference>
<feature type="domain" description="SWIRM" evidence="14">
    <location>
        <begin position="482"/>
        <end position="568"/>
    </location>
</feature>
<keyword evidence="2" id="KW-0479">Metal-binding</keyword>
<dbReference type="GO" id="GO:0003713">
    <property type="term" value="F:transcription coactivator activity"/>
    <property type="evidence" value="ECO:0007669"/>
    <property type="project" value="InterPro"/>
</dbReference>
<evidence type="ECO:0000256" key="4">
    <source>
        <dbReference type="ARBA" id="ARBA00022833"/>
    </source>
</evidence>
<dbReference type="InterPro" id="IPR001005">
    <property type="entry name" value="SANT/Myb"/>
</dbReference>
<dbReference type="GO" id="GO:0006338">
    <property type="term" value="P:chromatin remodeling"/>
    <property type="evidence" value="ECO:0007669"/>
    <property type="project" value="TreeGrafter"/>
</dbReference>
<feature type="compositionally biased region" description="Basic and acidic residues" evidence="11">
    <location>
        <begin position="209"/>
        <end position="220"/>
    </location>
</feature>
<dbReference type="FunFam" id="1.10.10.60:FF:000115">
    <property type="entry name" value="Transcriptional adapter 2"/>
    <property type="match status" value="1"/>
</dbReference>
<feature type="domain" description="ZZ-type" evidence="13">
    <location>
        <begin position="49"/>
        <end position="105"/>
    </location>
</feature>
<dbReference type="InterPro" id="IPR055141">
    <property type="entry name" value="TADA2A_B-like_dom"/>
</dbReference>
<dbReference type="InterPro" id="IPR017930">
    <property type="entry name" value="Myb_dom"/>
</dbReference>
<evidence type="ECO:0000256" key="6">
    <source>
        <dbReference type="ARBA" id="ARBA00023125"/>
    </source>
</evidence>
<dbReference type="SMART" id="SM00717">
    <property type="entry name" value="SANT"/>
    <property type="match status" value="1"/>
</dbReference>
<dbReference type="InterPro" id="IPR007526">
    <property type="entry name" value="SWIRM"/>
</dbReference>
<dbReference type="InterPro" id="IPR043145">
    <property type="entry name" value="Znf_ZZ_sf"/>
</dbReference>
<feature type="domain" description="Myb-like" evidence="12">
    <location>
        <begin position="112"/>
        <end position="155"/>
    </location>
</feature>
<dbReference type="FunFam" id="3.30.60.90:FF:000013">
    <property type="entry name" value="Transcriptional adapter"/>
    <property type="match status" value="1"/>
</dbReference>
<evidence type="ECO:0000313" key="18">
    <source>
        <dbReference type="Proteomes" id="UP000322667"/>
    </source>
</evidence>
<keyword evidence="6" id="KW-0238">DNA-binding</keyword>
<evidence type="ECO:0000256" key="2">
    <source>
        <dbReference type="ARBA" id="ARBA00022723"/>
    </source>
</evidence>
<evidence type="ECO:0000256" key="7">
    <source>
        <dbReference type="ARBA" id="ARBA00023163"/>
    </source>
</evidence>
<dbReference type="GO" id="GO:0003682">
    <property type="term" value="F:chromatin binding"/>
    <property type="evidence" value="ECO:0007669"/>
    <property type="project" value="TreeGrafter"/>
</dbReference>